<feature type="compositionally biased region" description="Low complexity" evidence="1">
    <location>
        <begin position="718"/>
        <end position="732"/>
    </location>
</feature>
<evidence type="ECO:0000256" key="2">
    <source>
        <dbReference type="SAM" id="Phobius"/>
    </source>
</evidence>
<feature type="transmembrane region" description="Helical" evidence="2">
    <location>
        <begin position="815"/>
        <end position="837"/>
    </location>
</feature>
<reference evidence="3 4" key="1">
    <citation type="submission" date="2021-06" db="EMBL/GenBank/DDBJ databases">
        <title>Genome sequence of Babesia caballi.</title>
        <authorList>
            <person name="Yamagishi J."/>
            <person name="Kidaka T."/>
            <person name="Ochi A."/>
        </authorList>
    </citation>
    <scope>NUCLEOTIDE SEQUENCE [LARGE SCALE GENOMIC DNA]</scope>
    <source>
        <strain evidence="3">USDA-D6B2</strain>
    </source>
</reference>
<gene>
    <name evidence="3" type="ORF">BcabD6B2_31430</name>
</gene>
<feature type="transmembrane region" description="Helical" evidence="2">
    <location>
        <begin position="291"/>
        <end position="311"/>
    </location>
</feature>
<dbReference type="GeneID" id="94195189"/>
<protein>
    <submittedName>
        <fullName evidence="3">Efflux ABC permease, putative</fullName>
    </submittedName>
</protein>
<evidence type="ECO:0000313" key="3">
    <source>
        <dbReference type="EMBL" id="GIX63708.1"/>
    </source>
</evidence>
<dbReference type="RefSeq" id="XP_067715777.1">
    <property type="nucleotide sequence ID" value="XM_067859676.1"/>
</dbReference>
<keyword evidence="2" id="KW-1133">Transmembrane helix</keyword>
<keyword evidence="2" id="KW-0472">Membrane</keyword>
<feature type="transmembrane region" description="Helical" evidence="2">
    <location>
        <begin position="165"/>
        <end position="184"/>
    </location>
</feature>
<name>A0AAV4LVB2_BABCB</name>
<accession>A0AAV4LVB2</accession>
<comment type="caution">
    <text evidence="3">The sequence shown here is derived from an EMBL/GenBank/DDBJ whole genome shotgun (WGS) entry which is preliminary data.</text>
</comment>
<dbReference type="Proteomes" id="UP001497744">
    <property type="component" value="Unassembled WGS sequence"/>
</dbReference>
<feature type="region of interest" description="Disordered" evidence="1">
    <location>
        <begin position="690"/>
        <end position="732"/>
    </location>
</feature>
<sequence>MKHEKCKLSHLLAAFLVGVCLLLGFEQFKMIERKQMDNVDALYTIYLVISLMTIVISLAAGSFSPLMLSLCLIGHVLGAHICYFLGGFMKEVLLLHASLVAITASMGAILLLQACAAYSGNPATAVAFVCGTILSFKLPDICAAVESFVEGLRFGIVLKFSHTEMLLQVKCVTLITALAVRYALGQPCDIRKRHVWKKYKDSVNPLNLFAQGNPMRKMLDDFKAESELWYNLVILAVLITFATLITPDMALVQLPIGPSWLEDVKSWQNWALGLGMLTGVFMPFPHSQGYMLPAVSAVAIILNYICAHVFFTFSTIPSIKPSAVTILCTITCFIDGYALSYGVGLVVAIFFLRKCRNFRIGKMCCEDIYQTGCMCTQEADYFGCGPTGGTIGDTTSDNEAAASPVGTNHIIWVVQDPSTQVTSKCKTVKCTCTANGGTNAGHGCRVCARKQNVCVTKDLLKSTFTDNTGASGAAGASAAHQGNSGQWTAKCFCHKNMGRNCGTFCKNCGCTNGAKTNGQANRCVDWIATEQAQHYVLKNVSSSTCNACDLTLLLEGVPFGSKGEPCCIPQLKKAPDAAGWKKWCPKTDRVYIGYLDAACAACSLVEIRKYDFANEYSQKLTHVFPNNFNINRIGFGSCCHASFFLLLQCKKRDKYPHVYCTDYPYKDHPISYIYFTSAAVLEDEVTKLNPSTGAGSPGAGGTPSAQPQPQPTPPAPSPAATAPTSSDASGTTASLGVDDYKKCCFGIATKVFTYYRYVSENEGESRCVPSAAKSGTPTKHCECTGGKCSSGCCVKVSITDEFTSNIDTKERRLRVAALFWIMFVLFIMLERFVGHIYTRTNMGAPYNFTMNLNKLQQTVAGDGWDAVVKEAVSDTKSTVYHVDNYGSDAGLDNVLSSLKLCLPDTAALKLWIKANVETHFPEYAEDKAGVMFHAACVSLGLQAVETCIKDKMPGFQEYESMWEKRWTKEYDNYQASLFGVVQKYVHMSLVAQALAYDLRPTKSGLEAYQKVREHCWGNMMEELKLFKKVEKHERHLEKLQQTPTKEAPQTFEERLQLVWQTRIKHLVRWAEQGRCLYDWEGFITSYNQLQQFYESEAIAFGRKSGA</sequence>
<keyword evidence="2" id="KW-0812">Transmembrane</keyword>
<evidence type="ECO:0000256" key="1">
    <source>
        <dbReference type="SAM" id="MobiDB-lite"/>
    </source>
</evidence>
<feature type="transmembrane region" description="Helical" evidence="2">
    <location>
        <begin position="41"/>
        <end position="60"/>
    </location>
</feature>
<feature type="transmembrane region" description="Helical" evidence="2">
    <location>
        <begin position="66"/>
        <end position="85"/>
    </location>
</feature>
<feature type="transmembrane region" description="Helical" evidence="2">
    <location>
        <begin position="12"/>
        <end position="29"/>
    </location>
</feature>
<proteinExistence type="predicted"/>
<dbReference type="EMBL" id="BPLF01000002">
    <property type="protein sequence ID" value="GIX63708.1"/>
    <property type="molecule type" value="Genomic_DNA"/>
</dbReference>
<feature type="transmembrane region" description="Helical" evidence="2">
    <location>
        <begin position="228"/>
        <end position="247"/>
    </location>
</feature>
<keyword evidence="4" id="KW-1185">Reference proteome</keyword>
<feature type="transmembrane region" description="Helical" evidence="2">
    <location>
        <begin position="92"/>
        <end position="112"/>
    </location>
</feature>
<feature type="compositionally biased region" description="Pro residues" evidence="1">
    <location>
        <begin position="706"/>
        <end position="717"/>
    </location>
</feature>
<evidence type="ECO:0000313" key="4">
    <source>
        <dbReference type="Proteomes" id="UP001497744"/>
    </source>
</evidence>
<dbReference type="AlphaFoldDB" id="A0AAV4LVB2"/>
<feature type="transmembrane region" description="Helical" evidence="2">
    <location>
        <begin position="323"/>
        <end position="352"/>
    </location>
</feature>
<feature type="transmembrane region" description="Helical" evidence="2">
    <location>
        <begin position="267"/>
        <end position="284"/>
    </location>
</feature>
<organism evidence="3 4">
    <name type="scientific">Babesia caballi</name>
    <dbReference type="NCBI Taxonomy" id="5871"/>
    <lineage>
        <taxon>Eukaryota</taxon>
        <taxon>Sar</taxon>
        <taxon>Alveolata</taxon>
        <taxon>Apicomplexa</taxon>
        <taxon>Aconoidasida</taxon>
        <taxon>Piroplasmida</taxon>
        <taxon>Babesiidae</taxon>
        <taxon>Babesia</taxon>
    </lineage>
</organism>